<dbReference type="PROSITE" id="PS50072">
    <property type="entry name" value="CSA_PPIASE_2"/>
    <property type="match status" value="1"/>
</dbReference>
<evidence type="ECO:0000313" key="7">
    <source>
        <dbReference type="EMBL" id="OGY67759.1"/>
    </source>
</evidence>
<evidence type="ECO:0000256" key="2">
    <source>
        <dbReference type="ARBA" id="ARBA00007365"/>
    </source>
</evidence>
<evidence type="ECO:0000256" key="4">
    <source>
        <dbReference type="ARBA" id="ARBA00023235"/>
    </source>
</evidence>
<dbReference type="InterPro" id="IPR024936">
    <property type="entry name" value="Cyclophilin-type_PPIase"/>
</dbReference>
<dbReference type="Gene3D" id="2.40.100.10">
    <property type="entry name" value="Cyclophilin-like"/>
    <property type="match status" value="1"/>
</dbReference>
<dbReference type="PANTHER" id="PTHR45625">
    <property type="entry name" value="PEPTIDYL-PROLYL CIS-TRANS ISOMERASE-RELATED"/>
    <property type="match status" value="1"/>
</dbReference>
<feature type="domain" description="PPIase cyclophilin-type" evidence="6">
    <location>
        <begin position="9"/>
        <end position="183"/>
    </location>
</feature>
<dbReference type="InterPro" id="IPR020892">
    <property type="entry name" value="Cyclophilin-type_PPIase_CS"/>
</dbReference>
<dbReference type="GO" id="GO:0003755">
    <property type="term" value="F:peptidyl-prolyl cis-trans isomerase activity"/>
    <property type="evidence" value="ECO:0007669"/>
    <property type="project" value="UniProtKB-UniRule"/>
</dbReference>
<dbReference type="PIRSF" id="PIRSF001467">
    <property type="entry name" value="Peptidylpro_ismrse"/>
    <property type="match status" value="1"/>
</dbReference>
<evidence type="ECO:0000256" key="1">
    <source>
        <dbReference type="ARBA" id="ARBA00002388"/>
    </source>
</evidence>
<sequence>MAELPEKILATMETSKGKIELELYPKVAPKTVLNFITLSQKGFYDGTKFHRVVDGFVIQGGDPLSWEWDQAEGTEGKAKGNFGTGTVGTGGPGYAFEDEINPKSLNVPDAVIKQLEAAGYKYDYSLKSLPNSTGAISMANAGPNTNGSQFFVITQEDQPSLNGKHTVFGKVVKGMDVVRAIKQGDVVKKIEVKI</sequence>
<comment type="caution">
    <text evidence="7">The sequence shown here is derived from an EMBL/GenBank/DDBJ whole genome shotgun (WGS) entry which is preliminary data.</text>
</comment>
<proteinExistence type="inferred from homology"/>
<evidence type="ECO:0000256" key="5">
    <source>
        <dbReference type="RuleBase" id="RU363019"/>
    </source>
</evidence>
<dbReference type="EMBL" id="MHJL01000017">
    <property type="protein sequence ID" value="OGY67759.1"/>
    <property type="molecule type" value="Genomic_DNA"/>
</dbReference>
<organism evidence="7 8">
    <name type="scientific">Candidatus Harrisonbacteria bacterium RIFCSPLOWO2_02_FULL_41_13b</name>
    <dbReference type="NCBI Taxonomy" id="1798409"/>
    <lineage>
        <taxon>Bacteria</taxon>
        <taxon>Candidatus Harrisoniibacteriota</taxon>
    </lineage>
</organism>
<dbReference type="PANTHER" id="PTHR45625:SF4">
    <property type="entry name" value="PEPTIDYLPROLYL ISOMERASE DOMAIN AND WD REPEAT-CONTAINING PROTEIN 1"/>
    <property type="match status" value="1"/>
</dbReference>
<comment type="function">
    <text evidence="1 5">PPIases accelerate the folding of proteins. It catalyzes the cis-trans isomerization of proline imidic peptide bonds in oligopeptides.</text>
</comment>
<dbReference type="PROSITE" id="PS00170">
    <property type="entry name" value="CSA_PPIASE_1"/>
    <property type="match status" value="1"/>
</dbReference>
<name>A0A1G1ZTF7_9BACT</name>
<dbReference type="Pfam" id="PF00160">
    <property type="entry name" value="Pro_isomerase"/>
    <property type="match status" value="1"/>
</dbReference>
<dbReference type="InterPro" id="IPR029000">
    <property type="entry name" value="Cyclophilin-like_dom_sf"/>
</dbReference>
<dbReference type="AlphaFoldDB" id="A0A1G1ZTF7"/>
<accession>A0A1G1ZTF7</accession>
<dbReference type="GO" id="GO:0006457">
    <property type="term" value="P:protein folding"/>
    <property type="evidence" value="ECO:0007669"/>
    <property type="project" value="InterPro"/>
</dbReference>
<protein>
    <recommendedName>
        <fullName evidence="5">Peptidyl-prolyl cis-trans isomerase</fullName>
        <shortName evidence="5">PPIase</shortName>
        <ecNumber evidence="5">5.2.1.8</ecNumber>
    </recommendedName>
</protein>
<reference evidence="7 8" key="1">
    <citation type="journal article" date="2016" name="Nat. Commun.">
        <title>Thousands of microbial genomes shed light on interconnected biogeochemical processes in an aquifer system.</title>
        <authorList>
            <person name="Anantharaman K."/>
            <person name="Brown C.T."/>
            <person name="Hug L.A."/>
            <person name="Sharon I."/>
            <person name="Castelle C.J."/>
            <person name="Probst A.J."/>
            <person name="Thomas B.C."/>
            <person name="Singh A."/>
            <person name="Wilkins M.J."/>
            <person name="Karaoz U."/>
            <person name="Brodie E.L."/>
            <person name="Williams K.H."/>
            <person name="Hubbard S.S."/>
            <person name="Banfield J.F."/>
        </authorList>
    </citation>
    <scope>NUCLEOTIDE SEQUENCE [LARGE SCALE GENOMIC DNA]</scope>
</reference>
<evidence type="ECO:0000313" key="8">
    <source>
        <dbReference type="Proteomes" id="UP000177690"/>
    </source>
</evidence>
<comment type="similarity">
    <text evidence="2 5">Belongs to the cyclophilin-type PPIase family.</text>
</comment>
<evidence type="ECO:0000259" key="6">
    <source>
        <dbReference type="PROSITE" id="PS50072"/>
    </source>
</evidence>
<dbReference type="InterPro" id="IPR002130">
    <property type="entry name" value="Cyclophilin-type_PPIase_dom"/>
</dbReference>
<dbReference type="SUPFAM" id="SSF50891">
    <property type="entry name" value="Cyclophilin-like"/>
    <property type="match status" value="1"/>
</dbReference>
<dbReference type="STRING" id="1798409.A3I24_03660"/>
<dbReference type="CDD" id="cd00317">
    <property type="entry name" value="cyclophilin"/>
    <property type="match status" value="1"/>
</dbReference>
<keyword evidence="3 5" id="KW-0697">Rotamase</keyword>
<evidence type="ECO:0000256" key="3">
    <source>
        <dbReference type="ARBA" id="ARBA00023110"/>
    </source>
</evidence>
<gene>
    <name evidence="7" type="ORF">A3I24_03660</name>
</gene>
<dbReference type="EC" id="5.2.1.8" evidence="5"/>
<dbReference type="PRINTS" id="PR00153">
    <property type="entry name" value="CSAPPISMRASE"/>
</dbReference>
<keyword evidence="4 5" id="KW-0413">Isomerase</keyword>
<dbReference type="Proteomes" id="UP000177690">
    <property type="component" value="Unassembled WGS sequence"/>
</dbReference>
<dbReference type="InterPro" id="IPR044666">
    <property type="entry name" value="Cyclophilin_A-like"/>
</dbReference>
<comment type="catalytic activity">
    <reaction evidence="5">
        <text>[protein]-peptidylproline (omega=180) = [protein]-peptidylproline (omega=0)</text>
        <dbReference type="Rhea" id="RHEA:16237"/>
        <dbReference type="Rhea" id="RHEA-COMP:10747"/>
        <dbReference type="Rhea" id="RHEA-COMP:10748"/>
        <dbReference type="ChEBI" id="CHEBI:83833"/>
        <dbReference type="ChEBI" id="CHEBI:83834"/>
        <dbReference type="EC" id="5.2.1.8"/>
    </reaction>
</comment>